<feature type="compositionally biased region" description="Low complexity" evidence="1">
    <location>
        <begin position="941"/>
        <end position="950"/>
    </location>
</feature>
<dbReference type="Proteomes" id="UP001159363">
    <property type="component" value="Chromosome 14"/>
</dbReference>
<dbReference type="EMBL" id="JARBHB010000015">
    <property type="protein sequence ID" value="KAJ8867822.1"/>
    <property type="molecule type" value="Genomic_DNA"/>
</dbReference>
<evidence type="ECO:0000256" key="2">
    <source>
        <dbReference type="SAM" id="Phobius"/>
    </source>
</evidence>
<feature type="compositionally biased region" description="Basic residues" evidence="1">
    <location>
        <begin position="796"/>
        <end position="811"/>
    </location>
</feature>
<evidence type="ECO:0000313" key="3">
    <source>
        <dbReference type="EMBL" id="KAJ8867822.1"/>
    </source>
</evidence>
<feature type="region of interest" description="Disordered" evidence="1">
    <location>
        <begin position="438"/>
        <end position="457"/>
    </location>
</feature>
<keyword evidence="2" id="KW-0472">Membrane</keyword>
<feature type="region of interest" description="Disordered" evidence="1">
    <location>
        <begin position="382"/>
        <end position="419"/>
    </location>
</feature>
<feature type="region of interest" description="Disordered" evidence="1">
    <location>
        <begin position="522"/>
        <end position="547"/>
    </location>
</feature>
<comment type="caution">
    <text evidence="3">The sequence shown here is derived from an EMBL/GenBank/DDBJ whole genome shotgun (WGS) entry which is preliminary data.</text>
</comment>
<feature type="transmembrane region" description="Helical" evidence="2">
    <location>
        <begin position="154"/>
        <end position="176"/>
    </location>
</feature>
<keyword evidence="4" id="KW-1185">Reference proteome</keyword>
<feature type="region of interest" description="Disordered" evidence="1">
    <location>
        <begin position="795"/>
        <end position="836"/>
    </location>
</feature>
<protein>
    <submittedName>
        <fullName evidence="3">Uncharacterized protein</fullName>
    </submittedName>
</protein>
<evidence type="ECO:0000256" key="1">
    <source>
        <dbReference type="SAM" id="MobiDB-lite"/>
    </source>
</evidence>
<reference evidence="3 4" key="1">
    <citation type="submission" date="2023-02" db="EMBL/GenBank/DDBJ databases">
        <title>LHISI_Scaffold_Assembly.</title>
        <authorList>
            <person name="Stuart O.P."/>
            <person name="Cleave R."/>
            <person name="Magrath M.J.L."/>
            <person name="Mikheyev A.S."/>
        </authorList>
    </citation>
    <scope>NUCLEOTIDE SEQUENCE [LARGE SCALE GENOMIC DNA]</scope>
    <source>
        <strain evidence="3">Daus_M_001</strain>
        <tissue evidence="3">Leg muscle</tissue>
    </source>
</reference>
<organism evidence="3 4">
    <name type="scientific">Dryococelus australis</name>
    <dbReference type="NCBI Taxonomy" id="614101"/>
    <lineage>
        <taxon>Eukaryota</taxon>
        <taxon>Metazoa</taxon>
        <taxon>Ecdysozoa</taxon>
        <taxon>Arthropoda</taxon>
        <taxon>Hexapoda</taxon>
        <taxon>Insecta</taxon>
        <taxon>Pterygota</taxon>
        <taxon>Neoptera</taxon>
        <taxon>Polyneoptera</taxon>
        <taxon>Phasmatodea</taxon>
        <taxon>Verophasmatodea</taxon>
        <taxon>Anareolatae</taxon>
        <taxon>Phasmatidae</taxon>
        <taxon>Eurycanthinae</taxon>
        <taxon>Dryococelus</taxon>
    </lineage>
</organism>
<evidence type="ECO:0000313" key="4">
    <source>
        <dbReference type="Proteomes" id="UP001159363"/>
    </source>
</evidence>
<accession>A0ABQ9G8L7</accession>
<keyword evidence="2" id="KW-0812">Transmembrane</keyword>
<feature type="compositionally biased region" description="Low complexity" evidence="1">
    <location>
        <begin position="386"/>
        <end position="400"/>
    </location>
</feature>
<keyword evidence="2" id="KW-1133">Transmembrane helix</keyword>
<feature type="compositionally biased region" description="Basic residues" evidence="1">
    <location>
        <begin position="401"/>
        <end position="412"/>
    </location>
</feature>
<sequence length="1130" mass="127985">MSLDHVNRLSFDLDRRKHVSTDLLSHTACVYTMLRHGRATLSRDHVASRYLRRACRSKLSVLRRGRQERGVVSGPRGDDNLAARARDVTCSNKTMPPTGPRLSPPRWFRGRKKWGGGRPRHCLKAILHGTRFHKSLCKVCHNCRYTGLYGTRHGIFRLALLDFITGLVIGPVLFSWQVPHRLSYLANHIAVSECRALPIRVVQFISANDPTSCKRSQAIRYPPVWLRTLTLINVSRYYRCRVKGGERGLSPLHFSAKIIIPHLLTNAQLHHRGSKLDPRSDLRSTQKTVAPFEFRAGLEIEMKFISNRQFWRFEILIRDQQPSSTNDHSISDRGICWCNRALANGFLFVGDDAYLWCPLGIKYWTDSAHFIVNSLYTGATIGSPTRQSGAERAASSGRSLRSSRREHLRRQMAVRENSEPRHPKSLITLHCGTCDHPPPPQSVDLQTRRTRQIREPSPTLARSWRACKLPVQFIACRFPQETRLPPTLCSEADESRIMAGNNPPPPPRRKILRFESFRKSLTTRQGDDDEAYTPALTRGRDPGRKPAASTAFTFPWGQPAIPQHFRGPRFQPRRQQLFLASIPIPRQDLRADLQSFLIAKRCVLVRKHSLTRLGQTPRLTRGFPPGCPESGCPHVGIVPDHAAGRRFSRGSPVSHPSLHSGIYHPIDSRDLYVKKSRTNISTPEAGFTSLRRYSFSAGVDRSLVRDLGHPYSYQLACGGEEKLTPSPLHALQKYLMLRGQTLHRIPRKNTGFPNTFIHCPRKNVDLEYANRTTAYPAEGTRSIMWRVRFIASRSQRGLKHPARPQHVSKARRGQETAAKRPERQIQAGKRAWSTHIRPGSLAQLGHFAESIPEIEAKNTEHSRPRPGRAGLETQTRGSLIAHANYSDCSRRDESHAQYANCNRRKKLPIARSAKRAIASLLPHARKSLTLRIAVEARHFTRSSASSSRPRGPTNSFLSPPQGYFLGSRRNFAPAEATVRSASHKHAPSARDLRGRAVVIHRRKPIIDWRRRLVISDVKSSAAVDLAPPTYRDQGRLANLTSARPRRRALRGHAPRDVTASWATMLAKRLTCSPPTKAIRITPDFRMWESCRTMPLVGGFSRRSPVSPRPFIPARLHTHFNHPHRLSRPRC</sequence>
<gene>
    <name evidence="3" type="ORF">PR048_031627</name>
</gene>
<feature type="region of interest" description="Disordered" evidence="1">
    <location>
        <begin position="939"/>
        <end position="960"/>
    </location>
</feature>
<proteinExistence type="predicted"/>
<name>A0ABQ9G8L7_9NEOP</name>
<feature type="compositionally biased region" description="Basic and acidic residues" evidence="1">
    <location>
        <begin position="812"/>
        <end position="823"/>
    </location>
</feature>